<evidence type="ECO:0000256" key="5">
    <source>
        <dbReference type="ARBA" id="ARBA00023136"/>
    </source>
</evidence>
<evidence type="ECO:0000256" key="1">
    <source>
        <dbReference type="ARBA" id="ARBA00004127"/>
    </source>
</evidence>
<dbReference type="SUPFAM" id="SSF103473">
    <property type="entry name" value="MFS general substrate transporter"/>
    <property type="match status" value="1"/>
</dbReference>
<feature type="region of interest" description="Disordered" evidence="6">
    <location>
        <begin position="129"/>
        <end position="162"/>
    </location>
</feature>
<feature type="transmembrane region" description="Helical" evidence="7">
    <location>
        <begin position="30"/>
        <end position="49"/>
    </location>
</feature>
<keyword evidence="3 7" id="KW-0812">Transmembrane</keyword>
<comment type="subcellular location">
    <subcellularLocation>
        <location evidence="1">Endomembrane system</location>
        <topology evidence="1">Multi-pass membrane protein</topology>
    </subcellularLocation>
</comment>
<evidence type="ECO:0000256" key="4">
    <source>
        <dbReference type="ARBA" id="ARBA00022989"/>
    </source>
</evidence>
<reference evidence="9" key="1">
    <citation type="submission" date="2022-11" db="UniProtKB">
        <authorList>
            <consortium name="WormBaseParasite"/>
        </authorList>
    </citation>
    <scope>IDENTIFICATION</scope>
</reference>
<dbReference type="AlphaFoldDB" id="A0A914YT60"/>
<dbReference type="InterPro" id="IPR051068">
    <property type="entry name" value="MFS_Domain-Containing_Protein"/>
</dbReference>
<evidence type="ECO:0000256" key="2">
    <source>
        <dbReference type="ARBA" id="ARBA00022448"/>
    </source>
</evidence>
<evidence type="ECO:0000313" key="8">
    <source>
        <dbReference type="Proteomes" id="UP000887577"/>
    </source>
</evidence>
<dbReference type="GO" id="GO:0022857">
    <property type="term" value="F:transmembrane transporter activity"/>
    <property type="evidence" value="ECO:0007669"/>
    <property type="project" value="InterPro"/>
</dbReference>
<protein>
    <submittedName>
        <fullName evidence="9">Major facilitator superfamily (MFS) profile domain-containing protein</fullName>
    </submittedName>
</protein>
<dbReference type="PANTHER" id="PTHR23510:SF3">
    <property type="entry name" value="MAJOR FACILITATOR SUPERFAMILY DOMAIN-CONTAINING PROTEIN 8"/>
    <property type="match status" value="1"/>
</dbReference>
<feature type="compositionally biased region" description="Low complexity" evidence="6">
    <location>
        <begin position="133"/>
        <end position="150"/>
    </location>
</feature>
<dbReference type="GO" id="GO:0012505">
    <property type="term" value="C:endomembrane system"/>
    <property type="evidence" value="ECO:0007669"/>
    <property type="project" value="UniProtKB-SubCell"/>
</dbReference>
<feature type="transmembrane region" description="Helical" evidence="7">
    <location>
        <begin position="97"/>
        <end position="117"/>
    </location>
</feature>
<dbReference type="Gene3D" id="1.20.1250.20">
    <property type="entry name" value="MFS general substrate transporter like domains"/>
    <property type="match status" value="1"/>
</dbReference>
<keyword evidence="2" id="KW-0813">Transport</keyword>
<sequence>MYNSTTSNETFGCNTDKFTWCQSLRPVNVFLYYISYIIALGFAFPIMNITTTTLFSKVLGPRRQGLQQGLFQVSGGVARMVGPIVISILYTSSGPRWAWHLEILVIGITLLFWFIFYRRMIPFQFKKKTSVPSTSGDISSTDSSNSDPVTIPVCGASNSHKK</sequence>
<evidence type="ECO:0000256" key="3">
    <source>
        <dbReference type="ARBA" id="ARBA00022692"/>
    </source>
</evidence>
<dbReference type="InterPro" id="IPR011701">
    <property type="entry name" value="MFS"/>
</dbReference>
<evidence type="ECO:0000313" key="9">
    <source>
        <dbReference type="WBParaSite" id="PSU_v2.g20618.t1"/>
    </source>
</evidence>
<keyword evidence="4 7" id="KW-1133">Transmembrane helix</keyword>
<proteinExistence type="predicted"/>
<dbReference type="WBParaSite" id="PSU_v2.g20618.t1">
    <property type="protein sequence ID" value="PSU_v2.g20618.t1"/>
    <property type="gene ID" value="PSU_v2.g20618"/>
</dbReference>
<name>A0A914YT60_9BILA</name>
<evidence type="ECO:0000256" key="6">
    <source>
        <dbReference type="SAM" id="MobiDB-lite"/>
    </source>
</evidence>
<organism evidence="8 9">
    <name type="scientific">Panagrolaimus superbus</name>
    <dbReference type="NCBI Taxonomy" id="310955"/>
    <lineage>
        <taxon>Eukaryota</taxon>
        <taxon>Metazoa</taxon>
        <taxon>Ecdysozoa</taxon>
        <taxon>Nematoda</taxon>
        <taxon>Chromadorea</taxon>
        <taxon>Rhabditida</taxon>
        <taxon>Tylenchina</taxon>
        <taxon>Panagrolaimomorpha</taxon>
        <taxon>Panagrolaimoidea</taxon>
        <taxon>Panagrolaimidae</taxon>
        <taxon>Panagrolaimus</taxon>
    </lineage>
</organism>
<dbReference type="GO" id="GO:0005765">
    <property type="term" value="C:lysosomal membrane"/>
    <property type="evidence" value="ECO:0007669"/>
    <property type="project" value="TreeGrafter"/>
</dbReference>
<dbReference type="PANTHER" id="PTHR23510">
    <property type="entry name" value="INNER MEMBRANE TRANSPORT PROTEIN YAJR"/>
    <property type="match status" value="1"/>
</dbReference>
<keyword evidence="8" id="KW-1185">Reference proteome</keyword>
<dbReference type="Proteomes" id="UP000887577">
    <property type="component" value="Unplaced"/>
</dbReference>
<dbReference type="Pfam" id="PF07690">
    <property type="entry name" value="MFS_1"/>
    <property type="match status" value="1"/>
</dbReference>
<keyword evidence="5 7" id="KW-0472">Membrane</keyword>
<evidence type="ECO:0000256" key="7">
    <source>
        <dbReference type="SAM" id="Phobius"/>
    </source>
</evidence>
<accession>A0A914YT60</accession>
<dbReference type="InterPro" id="IPR036259">
    <property type="entry name" value="MFS_trans_sf"/>
</dbReference>